<evidence type="ECO:0008006" key="3">
    <source>
        <dbReference type="Google" id="ProtNLM"/>
    </source>
</evidence>
<proteinExistence type="predicted"/>
<dbReference type="EMBL" id="JBHRYQ010000001">
    <property type="protein sequence ID" value="MFC3809969.1"/>
    <property type="molecule type" value="Genomic_DNA"/>
</dbReference>
<comment type="caution">
    <text evidence="1">The sequence shown here is derived from an EMBL/GenBank/DDBJ whole genome shotgun (WGS) entry which is preliminary data.</text>
</comment>
<gene>
    <name evidence="1" type="ORF">ACFOOI_04840</name>
</gene>
<protein>
    <recommendedName>
        <fullName evidence="3">Type 1 periplasmic binding fold superfamily protein</fullName>
    </recommendedName>
</protein>
<accession>A0ABV7YS16</accession>
<evidence type="ECO:0000313" key="1">
    <source>
        <dbReference type="EMBL" id="MFC3809969.1"/>
    </source>
</evidence>
<evidence type="ECO:0000313" key="2">
    <source>
        <dbReference type="Proteomes" id="UP001595616"/>
    </source>
</evidence>
<dbReference type="RefSeq" id="WP_379835666.1">
    <property type="nucleotide sequence ID" value="NZ_JBHRYQ010000001.1"/>
</dbReference>
<dbReference type="Proteomes" id="UP001595616">
    <property type="component" value="Unassembled WGS sequence"/>
</dbReference>
<name>A0ABV7YS16_9BACT</name>
<reference evidence="2" key="1">
    <citation type="journal article" date="2019" name="Int. J. Syst. Evol. Microbiol.">
        <title>The Global Catalogue of Microorganisms (GCM) 10K type strain sequencing project: providing services to taxonomists for standard genome sequencing and annotation.</title>
        <authorList>
            <consortium name="The Broad Institute Genomics Platform"/>
            <consortium name="The Broad Institute Genome Sequencing Center for Infectious Disease"/>
            <person name="Wu L."/>
            <person name="Ma J."/>
        </authorList>
    </citation>
    <scope>NUCLEOTIDE SEQUENCE [LARGE SCALE GENOMIC DNA]</scope>
    <source>
        <strain evidence="2">CECT 7956</strain>
    </source>
</reference>
<sequence>MKKILLVVVVFAWSCKTSVEPLEENELITTVKMNFENGGVVKTFSFKDPDGDGGASPTLDKIVLDKSKTYNLTLEFFDESKSPVLNITDEILDAADEHLVAFTLTPSTLGKYTYSDKDKNGFNIGLKGTFETLATAGSGKLKVQLRHQPPINGMISKNGTITPGSDDVNIDFDIEIK</sequence>
<organism evidence="1 2">
    <name type="scientific">Lacihabitans lacunae</name>
    <dbReference type="NCBI Taxonomy" id="1028214"/>
    <lineage>
        <taxon>Bacteria</taxon>
        <taxon>Pseudomonadati</taxon>
        <taxon>Bacteroidota</taxon>
        <taxon>Cytophagia</taxon>
        <taxon>Cytophagales</taxon>
        <taxon>Leadbetterellaceae</taxon>
        <taxon>Lacihabitans</taxon>
    </lineage>
</organism>
<keyword evidence="2" id="KW-1185">Reference proteome</keyword>